<dbReference type="InterPro" id="IPR036388">
    <property type="entry name" value="WH-like_DNA-bd_sf"/>
</dbReference>
<dbReference type="PANTHER" id="PTHR44688:SF16">
    <property type="entry name" value="DNA-BINDING TRANSCRIPTIONAL ACTIVATOR DEVR_DOSR"/>
    <property type="match status" value="1"/>
</dbReference>
<dbReference type="PROSITE" id="PS50043">
    <property type="entry name" value="HTH_LUXR_2"/>
    <property type="match status" value="1"/>
</dbReference>
<reference evidence="6 7" key="1">
    <citation type="submission" date="2021-01" db="EMBL/GenBank/DDBJ databases">
        <title>Whole genome shotgun sequence of Microbispora siamensis NBRC 104113.</title>
        <authorList>
            <person name="Komaki H."/>
            <person name="Tamura T."/>
        </authorList>
    </citation>
    <scope>NUCLEOTIDE SEQUENCE [LARGE SCALE GENOMIC DNA]</scope>
    <source>
        <strain evidence="6 7">NBRC 104113</strain>
    </source>
</reference>
<feature type="domain" description="HTH luxR-type" evidence="5">
    <location>
        <begin position="828"/>
        <end position="893"/>
    </location>
</feature>
<dbReference type="PRINTS" id="PR00038">
    <property type="entry name" value="HTHLUXR"/>
</dbReference>
<protein>
    <recommendedName>
        <fullName evidence="5">HTH luxR-type domain-containing protein</fullName>
    </recommendedName>
</protein>
<evidence type="ECO:0000256" key="2">
    <source>
        <dbReference type="ARBA" id="ARBA00023125"/>
    </source>
</evidence>
<keyword evidence="1" id="KW-0805">Transcription regulation</keyword>
<feature type="compositionally biased region" description="Low complexity" evidence="4">
    <location>
        <begin position="824"/>
        <end position="834"/>
    </location>
</feature>
<sequence>MRGGRRVEGAHPDSGEIMIEHAVERPADALEWPLTGREEVTREVLAAMARHSGSGVLVTGEPGVGKTRLIDHVLGECAGADTLIVRGAATEATRNIPGVGIAGLHIVGQPAAGAFSGLSGLSAAVAEACRGARGVAAPARRVVLGIDDADQLDASSAAVVGDLVRTAGVTLLLTARSGARLDGSLAHLCGRGPLRVLRLANLPRTEVLDLLIRALDGPVDGLTTDMLWRITRGNPLLLRRVVGIGLDTEDLASVREVWSWRGSPGRHPRLHELVAADLATLSAPESEALEYVALTGSLPRATFEHLAGSPTVGRLADRGVVAFTSSGKADAVTMSHALHRQALLAGIGLLRRRQRYRELIVAAAETGVPDDGDPATVLWRLEAGLDVPLAQAVAAAGLALASGDPVLAEDLAQHVHGAPGAVLRGQALIAQGRAADGERLLADHGGDSAETVALRSLNLFWGLNRPAEAQAEMARRPRDAASSADLRVAELGLALFTGTVSITNPAPPPAAEVGGPRSPLVADAAMVLRAYRLTFRGRPARAAEDFDRGTLEPPSRWPAMRGSAAACHINALVLAGRLREALPLTEAYYSESVGRAEPSEVAITAHMRGHCAMWEGRPGRALAPLREARALADEHTPFPLRVFIGCEYAVCLAALGRPQEATRELDQLRALIPDGLSLQERLEFSRIRLLAYSGSLAHAADLANRLADRYLRESRLTTGVECAYYHVRLRPSPRAAARLREAAAACDSPLFELFAEHGEALSTGDGPALRGLAERFAELGYTGLALEAAGAVPGGGRTKRDRLDDLAGRCDGLRPPWLPPVSPPSSSSSANLSSLTSREREMCELAAAGLSNSAIAVNLGVSVRTVTNLLARAYHKLGVRSRRQLAAALPLSHAGQAHAPGHPVSSLFPGTRPVP</sequence>
<organism evidence="6 7">
    <name type="scientific">Microbispora siamensis</name>
    <dbReference type="NCBI Taxonomy" id="564413"/>
    <lineage>
        <taxon>Bacteria</taxon>
        <taxon>Bacillati</taxon>
        <taxon>Actinomycetota</taxon>
        <taxon>Actinomycetes</taxon>
        <taxon>Streptosporangiales</taxon>
        <taxon>Streptosporangiaceae</taxon>
        <taxon>Microbispora</taxon>
    </lineage>
</organism>
<evidence type="ECO:0000256" key="1">
    <source>
        <dbReference type="ARBA" id="ARBA00023015"/>
    </source>
</evidence>
<name>A0ABQ4GT09_9ACTN</name>
<dbReference type="SUPFAM" id="SSF52540">
    <property type="entry name" value="P-loop containing nucleoside triphosphate hydrolases"/>
    <property type="match status" value="1"/>
</dbReference>
<feature type="region of interest" description="Disordered" evidence="4">
    <location>
        <begin position="814"/>
        <end position="834"/>
    </location>
</feature>
<evidence type="ECO:0000313" key="6">
    <source>
        <dbReference type="EMBL" id="GIH64469.1"/>
    </source>
</evidence>
<dbReference type="Pfam" id="PF13191">
    <property type="entry name" value="AAA_16"/>
    <property type="match status" value="1"/>
</dbReference>
<gene>
    <name evidence="6" type="ORF">Msi02_52860</name>
</gene>
<dbReference type="InterPro" id="IPR027417">
    <property type="entry name" value="P-loop_NTPase"/>
</dbReference>
<dbReference type="EMBL" id="BOOF01000032">
    <property type="protein sequence ID" value="GIH64469.1"/>
    <property type="molecule type" value="Genomic_DNA"/>
</dbReference>
<dbReference type="PROSITE" id="PS00622">
    <property type="entry name" value="HTH_LUXR_1"/>
    <property type="match status" value="1"/>
</dbReference>
<evidence type="ECO:0000313" key="7">
    <source>
        <dbReference type="Proteomes" id="UP000660454"/>
    </source>
</evidence>
<dbReference type="InterPro" id="IPR011990">
    <property type="entry name" value="TPR-like_helical_dom_sf"/>
</dbReference>
<dbReference type="Proteomes" id="UP000660454">
    <property type="component" value="Unassembled WGS sequence"/>
</dbReference>
<dbReference type="SUPFAM" id="SSF48452">
    <property type="entry name" value="TPR-like"/>
    <property type="match status" value="1"/>
</dbReference>
<keyword evidence="2" id="KW-0238">DNA-binding</keyword>
<dbReference type="PANTHER" id="PTHR44688">
    <property type="entry name" value="DNA-BINDING TRANSCRIPTIONAL ACTIVATOR DEVR_DOSR"/>
    <property type="match status" value="1"/>
</dbReference>
<dbReference type="Gene3D" id="3.40.50.300">
    <property type="entry name" value="P-loop containing nucleotide triphosphate hydrolases"/>
    <property type="match status" value="1"/>
</dbReference>
<evidence type="ECO:0000256" key="3">
    <source>
        <dbReference type="ARBA" id="ARBA00023163"/>
    </source>
</evidence>
<dbReference type="Gene3D" id="1.10.10.10">
    <property type="entry name" value="Winged helix-like DNA-binding domain superfamily/Winged helix DNA-binding domain"/>
    <property type="match status" value="1"/>
</dbReference>
<dbReference type="InterPro" id="IPR000792">
    <property type="entry name" value="Tscrpt_reg_LuxR_C"/>
</dbReference>
<keyword evidence="7" id="KW-1185">Reference proteome</keyword>
<dbReference type="InterPro" id="IPR016032">
    <property type="entry name" value="Sig_transdc_resp-reg_C-effctor"/>
</dbReference>
<dbReference type="CDD" id="cd06170">
    <property type="entry name" value="LuxR_C_like"/>
    <property type="match status" value="1"/>
</dbReference>
<proteinExistence type="predicted"/>
<dbReference type="SUPFAM" id="SSF46894">
    <property type="entry name" value="C-terminal effector domain of the bipartite response regulators"/>
    <property type="match status" value="1"/>
</dbReference>
<evidence type="ECO:0000259" key="5">
    <source>
        <dbReference type="PROSITE" id="PS50043"/>
    </source>
</evidence>
<keyword evidence="3" id="KW-0804">Transcription</keyword>
<accession>A0ABQ4GT09</accession>
<dbReference type="InterPro" id="IPR041664">
    <property type="entry name" value="AAA_16"/>
</dbReference>
<evidence type="ECO:0000256" key="4">
    <source>
        <dbReference type="SAM" id="MobiDB-lite"/>
    </source>
</evidence>
<feature type="region of interest" description="Disordered" evidence="4">
    <location>
        <begin position="894"/>
        <end position="915"/>
    </location>
</feature>
<dbReference type="Gene3D" id="1.25.40.10">
    <property type="entry name" value="Tetratricopeptide repeat domain"/>
    <property type="match status" value="1"/>
</dbReference>
<comment type="caution">
    <text evidence="6">The sequence shown here is derived from an EMBL/GenBank/DDBJ whole genome shotgun (WGS) entry which is preliminary data.</text>
</comment>
<dbReference type="SMART" id="SM00421">
    <property type="entry name" value="HTH_LUXR"/>
    <property type="match status" value="1"/>
</dbReference>
<dbReference type="Pfam" id="PF00196">
    <property type="entry name" value="GerE"/>
    <property type="match status" value="1"/>
</dbReference>